<dbReference type="GO" id="GO:0007155">
    <property type="term" value="P:cell adhesion"/>
    <property type="evidence" value="ECO:0007669"/>
    <property type="project" value="InterPro"/>
</dbReference>
<comment type="caution">
    <text evidence="2">The sequence shown here is derived from an EMBL/GenBank/DDBJ whole genome shotgun (WGS) entry which is preliminary data.</text>
</comment>
<sequence>GGVPTPPFFCIQSTGNDDPAPWPYRSTIKARFLDDVPEVVRRIFVSTLEGWFASQPTRELKVEWVKNGGDAHIRFGITTNEATHCALGRLVPTNQQEPTSLLALRAWKTRESEVVWSHSDIERMARHVWGHVLGLPHAYVGAEFQWKDEHVARVCDAVGLKKSQVTALSGSWNLDFPDSIMHCDRPSHLASTPAIYKDPAGIDKNTAEFLNHLYPSPKDMELLHVYCKDMPGFESTWTDQRVHTKKQPTKFANGQRISCLNYIELGTAGNFQAIASSTASAGDDKNFGIRMGAWDPSVHIHNVGASFLNFNPTVKGIQSGSLEFGIESGTSASPVKQLQRWIDFKTPYKSPPKVTAFIYGFSIKRGDWIRMQATPSSITNTGFIFCVETWGTTRAYAIGAHWLAHAADDPSIRSGRFAPAGDASNWVTKNSGTISFSPPFVAKPQCIFVGFDHANV</sequence>
<protein>
    <recommendedName>
        <fullName evidence="1">H-type lectin domain-containing protein</fullName>
    </recommendedName>
</protein>
<feature type="non-terminal residue" evidence="2">
    <location>
        <position position="1"/>
    </location>
</feature>
<dbReference type="Proteomes" id="UP001172102">
    <property type="component" value="Unassembled WGS sequence"/>
</dbReference>
<dbReference type="InterPro" id="IPR019019">
    <property type="entry name" value="H-type_lectin_domain"/>
</dbReference>
<dbReference type="GO" id="GO:0030246">
    <property type="term" value="F:carbohydrate binding"/>
    <property type="evidence" value="ECO:0007669"/>
    <property type="project" value="InterPro"/>
</dbReference>
<dbReference type="SUPFAM" id="SSF141086">
    <property type="entry name" value="Agglutinin HPA-like"/>
    <property type="match status" value="1"/>
</dbReference>
<gene>
    <name evidence="2" type="ORF">B0H67DRAFT_464038</name>
</gene>
<accession>A0AA39ZVY0</accession>
<dbReference type="EMBL" id="JAUKUA010000007">
    <property type="protein sequence ID" value="KAK0704576.1"/>
    <property type="molecule type" value="Genomic_DNA"/>
</dbReference>
<feature type="non-terminal residue" evidence="2">
    <location>
        <position position="456"/>
    </location>
</feature>
<name>A0AA39ZVY0_9PEZI</name>
<organism evidence="2 3">
    <name type="scientific">Lasiosphaeris hirsuta</name>
    <dbReference type="NCBI Taxonomy" id="260670"/>
    <lineage>
        <taxon>Eukaryota</taxon>
        <taxon>Fungi</taxon>
        <taxon>Dikarya</taxon>
        <taxon>Ascomycota</taxon>
        <taxon>Pezizomycotina</taxon>
        <taxon>Sordariomycetes</taxon>
        <taxon>Sordariomycetidae</taxon>
        <taxon>Sordariales</taxon>
        <taxon>Lasiosphaeriaceae</taxon>
        <taxon>Lasiosphaeris</taxon>
    </lineage>
</organism>
<dbReference type="Gene3D" id="2.60.40.2080">
    <property type="match status" value="1"/>
</dbReference>
<dbReference type="AlphaFoldDB" id="A0AA39ZVY0"/>
<keyword evidence="3" id="KW-1185">Reference proteome</keyword>
<evidence type="ECO:0000313" key="2">
    <source>
        <dbReference type="EMBL" id="KAK0704576.1"/>
    </source>
</evidence>
<feature type="domain" description="H-type lectin" evidence="1">
    <location>
        <begin position="342"/>
        <end position="405"/>
    </location>
</feature>
<evidence type="ECO:0000313" key="3">
    <source>
        <dbReference type="Proteomes" id="UP001172102"/>
    </source>
</evidence>
<dbReference type="SUPFAM" id="SSF55486">
    <property type="entry name" value="Metalloproteases ('zincins'), catalytic domain"/>
    <property type="match status" value="1"/>
</dbReference>
<reference evidence="2" key="1">
    <citation type="submission" date="2023-06" db="EMBL/GenBank/DDBJ databases">
        <title>Genome-scale phylogeny and comparative genomics of the fungal order Sordariales.</title>
        <authorList>
            <consortium name="Lawrence Berkeley National Laboratory"/>
            <person name="Hensen N."/>
            <person name="Bonometti L."/>
            <person name="Westerberg I."/>
            <person name="Brannstrom I.O."/>
            <person name="Guillou S."/>
            <person name="Cros-Aarteil S."/>
            <person name="Calhoun S."/>
            <person name="Haridas S."/>
            <person name="Kuo A."/>
            <person name="Mondo S."/>
            <person name="Pangilinan J."/>
            <person name="Riley R."/>
            <person name="Labutti K."/>
            <person name="Andreopoulos B."/>
            <person name="Lipzen A."/>
            <person name="Chen C."/>
            <person name="Yanf M."/>
            <person name="Daum C."/>
            <person name="Ng V."/>
            <person name="Clum A."/>
            <person name="Steindorff A."/>
            <person name="Ohm R."/>
            <person name="Martin F."/>
            <person name="Silar P."/>
            <person name="Natvig D."/>
            <person name="Lalanne C."/>
            <person name="Gautier V."/>
            <person name="Ament-Velasquez S.L."/>
            <person name="Kruys A."/>
            <person name="Hutchinson M.I."/>
            <person name="Powell A.J."/>
            <person name="Barry K."/>
            <person name="Miller A.N."/>
            <person name="Grigoriev I.V."/>
            <person name="Debuchy R."/>
            <person name="Gladieux P."/>
            <person name="Thoren M.H."/>
            <person name="Johannesson H."/>
        </authorList>
    </citation>
    <scope>NUCLEOTIDE SEQUENCE</scope>
    <source>
        <strain evidence="2">SMH4607-1</strain>
    </source>
</reference>
<dbReference type="Pfam" id="PF09458">
    <property type="entry name" value="H_lectin"/>
    <property type="match status" value="1"/>
</dbReference>
<proteinExistence type="predicted"/>
<evidence type="ECO:0000259" key="1">
    <source>
        <dbReference type="Pfam" id="PF09458"/>
    </source>
</evidence>
<dbReference type="InterPro" id="IPR037221">
    <property type="entry name" value="H-type_lectin_dom_sf"/>
</dbReference>